<dbReference type="RefSeq" id="WP_090899742.1">
    <property type="nucleotide sequence ID" value="NZ_FNYO01000026.1"/>
</dbReference>
<proteinExistence type="predicted"/>
<dbReference type="STRING" id="170623.SAMN04244579_02406"/>
<sequence length="69" mass="7647">MPTDLQTLQGEVIALRCCLAALLSSLPQDIQQQTWPTFERLTELMRDQLPPAGAAAFDRAVTSLTAFRE</sequence>
<dbReference type="AlphaFoldDB" id="A0A1H6UM63"/>
<evidence type="ECO:0000313" key="2">
    <source>
        <dbReference type="Proteomes" id="UP000199005"/>
    </source>
</evidence>
<protein>
    <submittedName>
        <fullName evidence="1">Uncharacterized protein</fullName>
    </submittedName>
</protein>
<reference evidence="1 2" key="1">
    <citation type="submission" date="2016-10" db="EMBL/GenBank/DDBJ databases">
        <authorList>
            <person name="de Groot N.N."/>
        </authorList>
    </citation>
    <scope>NUCLEOTIDE SEQUENCE [LARGE SCALE GENOMIC DNA]</scope>
    <source>
        <strain evidence="1 2">DSM 1041</strain>
    </source>
</reference>
<evidence type="ECO:0000313" key="1">
    <source>
        <dbReference type="EMBL" id="SEI90807.1"/>
    </source>
</evidence>
<accession>A0A1H6UM63</accession>
<dbReference type="EMBL" id="FNYO01000026">
    <property type="protein sequence ID" value="SEI90807.1"/>
    <property type="molecule type" value="Genomic_DNA"/>
</dbReference>
<name>A0A1H6UM63_9GAMM</name>
<gene>
    <name evidence="1" type="ORF">SAMN04244579_02406</name>
</gene>
<dbReference type="Proteomes" id="UP000199005">
    <property type="component" value="Unassembled WGS sequence"/>
</dbReference>
<organism evidence="1 2">
    <name type="scientific">Azotobacter beijerinckii</name>
    <dbReference type="NCBI Taxonomy" id="170623"/>
    <lineage>
        <taxon>Bacteria</taxon>
        <taxon>Pseudomonadati</taxon>
        <taxon>Pseudomonadota</taxon>
        <taxon>Gammaproteobacteria</taxon>
        <taxon>Pseudomonadales</taxon>
        <taxon>Pseudomonadaceae</taxon>
        <taxon>Azotobacter</taxon>
    </lineage>
</organism>